<dbReference type="Proteomes" id="UP001479520">
    <property type="component" value="Plasmid unnamed1"/>
</dbReference>
<keyword evidence="2" id="KW-0547">Nucleotide-binding</keyword>
<feature type="domain" description="ATPase dynein-related AAA" evidence="4">
    <location>
        <begin position="62"/>
        <end position="184"/>
    </location>
</feature>
<evidence type="ECO:0000256" key="3">
    <source>
        <dbReference type="ARBA" id="ARBA00022840"/>
    </source>
</evidence>
<dbReference type="RefSeq" id="WP_341744823.1">
    <property type="nucleotide sequence ID" value="NZ_CP151407.1"/>
</dbReference>
<dbReference type="InterPro" id="IPR013615">
    <property type="entry name" value="CbbQ_C"/>
</dbReference>
<dbReference type="EMBL" id="CP151407">
    <property type="protein sequence ID" value="WZJ23511.1"/>
    <property type="molecule type" value="Genomic_DNA"/>
</dbReference>
<gene>
    <name evidence="6" type="ORF">AADV58_17290</name>
</gene>
<dbReference type="InterPro" id="IPR027417">
    <property type="entry name" value="P-loop_NTPase"/>
</dbReference>
<reference evidence="6 7" key="1">
    <citation type="submission" date="2024-04" db="EMBL/GenBank/DDBJ databases">
        <title>Dissimilatory iodate-reducing microorganisms contribute to the enrichment of iodine in groundwater.</title>
        <authorList>
            <person name="Jiang Z."/>
        </authorList>
    </citation>
    <scope>NUCLEOTIDE SEQUENCE [LARGE SCALE GENOMIC DNA]</scope>
    <source>
        <strain evidence="6 7">NCP973</strain>
        <plasmid evidence="6 7">unnamed1</plasmid>
    </source>
</reference>
<dbReference type="Pfam" id="PF08406">
    <property type="entry name" value="CbbQ_C"/>
    <property type="match status" value="1"/>
</dbReference>
<evidence type="ECO:0000259" key="4">
    <source>
        <dbReference type="Pfam" id="PF07728"/>
    </source>
</evidence>
<dbReference type="PANTHER" id="PTHR42759">
    <property type="entry name" value="MOXR FAMILY PROTEIN"/>
    <property type="match status" value="1"/>
</dbReference>
<dbReference type="Gene3D" id="3.40.50.300">
    <property type="entry name" value="P-loop containing nucleotide triphosphate hydrolases"/>
    <property type="match status" value="1"/>
</dbReference>
<feature type="domain" description="CbbQ/NirQ/NorQ C-terminal" evidence="5">
    <location>
        <begin position="228"/>
        <end position="312"/>
    </location>
</feature>
<dbReference type="SUPFAM" id="SSF52540">
    <property type="entry name" value="P-loop containing nucleoside triphosphate hydrolases"/>
    <property type="match status" value="1"/>
</dbReference>
<evidence type="ECO:0000313" key="6">
    <source>
        <dbReference type="EMBL" id="WZJ23511.1"/>
    </source>
</evidence>
<name>A0ABZ2XQJ8_9RHOO</name>
<dbReference type="InterPro" id="IPR050764">
    <property type="entry name" value="CbbQ/NirQ/NorQ/GpvN"/>
</dbReference>
<evidence type="ECO:0000313" key="7">
    <source>
        <dbReference type="Proteomes" id="UP001479520"/>
    </source>
</evidence>
<keyword evidence="7" id="KW-1185">Reference proteome</keyword>
<evidence type="ECO:0000256" key="2">
    <source>
        <dbReference type="ARBA" id="ARBA00022741"/>
    </source>
</evidence>
<protein>
    <submittedName>
        <fullName evidence="6">AAA family ATPase</fullName>
    </submittedName>
</protein>
<dbReference type="PANTHER" id="PTHR42759:SF1">
    <property type="entry name" value="MAGNESIUM-CHELATASE SUBUNIT CHLD"/>
    <property type="match status" value="1"/>
</dbReference>
<organism evidence="6 7">
    <name type="scientific">Azonexus hydrophilus</name>
    <dbReference type="NCBI Taxonomy" id="418702"/>
    <lineage>
        <taxon>Bacteria</taxon>
        <taxon>Pseudomonadati</taxon>
        <taxon>Pseudomonadota</taxon>
        <taxon>Betaproteobacteria</taxon>
        <taxon>Rhodocyclales</taxon>
        <taxon>Azonexaceae</taxon>
        <taxon>Azonexus</taxon>
    </lineage>
</organism>
<keyword evidence="6" id="KW-0614">Plasmid</keyword>
<accession>A0ABZ2XQJ8</accession>
<geneLocation type="plasmid" evidence="6 7">
    <name>unnamed1</name>
</geneLocation>
<evidence type="ECO:0000256" key="1">
    <source>
        <dbReference type="ARBA" id="ARBA00009417"/>
    </source>
</evidence>
<comment type="similarity">
    <text evidence="1">Belongs to the CbbQ/NirQ/NorQ/GpvN family.</text>
</comment>
<dbReference type="InterPro" id="IPR011704">
    <property type="entry name" value="ATPase_dyneun-rel_AAA"/>
</dbReference>
<proteinExistence type="inferred from homology"/>
<dbReference type="Pfam" id="PF07728">
    <property type="entry name" value="AAA_5"/>
    <property type="match status" value="1"/>
</dbReference>
<keyword evidence="3" id="KW-0067">ATP-binding</keyword>
<evidence type="ECO:0000259" key="5">
    <source>
        <dbReference type="Pfam" id="PF08406"/>
    </source>
</evidence>
<sequence>MEYIEMSVGERLGIPSLNNMTIYGLSEPTPFTPVRDETHVFREELARDIALFFMADDTAMKLTGWPGCGKTTEVEQFHAAFNLPLLTTVAHPRMEIADLIGHYIPSKEGGMVYHYCAVGHAARQGFSVLIDEYNVLDPGVAVGLNGIAQGGKVYIPETGEMVGGNPGFRLFAAGNPNDVGAGMMGRNTQDASNDDRFIELRVDYLTAKEEVPLVAGEFFANMGDPDQGIAMTYAENIVDVGNRVRNLYCGVNDSADAIDITFSTRALRRWAKYIALYSALGVDKPVKVALERVITNRAKPETANAILNTVETVFGTL</sequence>